<keyword evidence="1" id="KW-0175">Coiled coil</keyword>
<keyword evidence="3" id="KW-1185">Reference proteome</keyword>
<feature type="coiled-coil region" evidence="1">
    <location>
        <begin position="33"/>
        <end position="64"/>
    </location>
</feature>
<dbReference type="AlphaFoldDB" id="A0A1S6IPP1"/>
<proteinExistence type="predicted"/>
<evidence type="ECO:0000313" key="3">
    <source>
        <dbReference type="Proteomes" id="UP000188993"/>
    </source>
</evidence>
<organism evidence="2 3">
    <name type="scientific">Jeotgalibaca dankookensis</name>
    <dbReference type="NCBI Taxonomy" id="708126"/>
    <lineage>
        <taxon>Bacteria</taxon>
        <taxon>Bacillati</taxon>
        <taxon>Bacillota</taxon>
        <taxon>Bacilli</taxon>
        <taxon>Lactobacillales</taxon>
        <taxon>Carnobacteriaceae</taxon>
        <taxon>Jeotgalibaca</taxon>
    </lineage>
</organism>
<accession>A0A1S6IPP1</accession>
<evidence type="ECO:0000313" key="2">
    <source>
        <dbReference type="EMBL" id="AQS53420.1"/>
    </source>
</evidence>
<gene>
    <name evidence="2" type="ORF">BW727_101050</name>
</gene>
<protein>
    <submittedName>
        <fullName evidence="2">Uncharacterized protein</fullName>
    </submittedName>
</protein>
<dbReference type="KEGG" id="jda:BW727_101050"/>
<name>A0A1S6IPP1_9LACT</name>
<dbReference type="Proteomes" id="UP000188993">
    <property type="component" value="Chromosome"/>
</dbReference>
<reference evidence="2 3" key="1">
    <citation type="journal article" date="2014" name="Int. J. Syst. Evol. Microbiol.">
        <title>Jeotgalibaca dankookensis gen. nov., sp. nov., a member of the family Carnobacteriaceae, isolated from seujeot (Korean traditional food).</title>
        <authorList>
            <person name="Lee D.G."/>
            <person name="Trujillo M.E."/>
            <person name="Kang H."/>
            <person name="Ahn T.Y."/>
        </authorList>
    </citation>
    <scope>NUCLEOTIDE SEQUENCE [LARGE SCALE GENOMIC DNA]</scope>
    <source>
        <strain evidence="2 3">EX-07</strain>
    </source>
</reference>
<evidence type="ECO:0000256" key="1">
    <source>
        <dbReference type="SAM" id="Coils"/>
    </source>
</evidence>
<dbReference type="STRING" id="708126.BW727_101050"/>
<dbReference type="RefSeq" id="WP_062470232.1">
    <property type="nucleotide sequence ID" value="NZ_BBYN01000018.1"/>
</dbReference>
<sequence length="192" mass="22729">MVAIIGVVSVIFGAIIGGVIAHRTNVYNNERENERFEQRLRHEEMQQKNEAEKFELKLEHENRQQLRKYKMDRLHKVLIPIIEIYDNEERLLSDLDETSSVEIFGDGIQLNASKYIEEIIEKNKIYMSVDLLMAYSKAKADYDYMMRHDNIGPQIFYLEQNGEEVALFLFDEKREFIKKIAKEAEIIESEYT</sequence>
<dbReference type="EMBL" id="CP019728">
    <property type="protein sequence ID" value="AQS53420.1"/>
    <property type="molecule type" value="Genomic_DNA"/>
</dbReference>